<evidence type="ECO:0000313" key="1">
    <source>
        <dbReference type="Proteomes" id="UP000887564"/>
    </source>
</evidence>
<dbReference type="Proteomes" id="UP000887564">
    <property type="component" value="Unplaced"/>
</dbReference>
<protein>
    <submittedName>
        <fullName evidence="2">Uncharacterized protein</fullName>
    </submittedName>
</protein>
<dbReference type="WBParaSite" id="PEQ_0000409501-mRNA-1">
    <property type="protein sequence ID" value="PEQ_0000409501-mRNA-1"/>
    <property type="gene ID" value="PEQ_0000409501"/>
</dbReference>
<organism evidence="1 2">
    <name type="scientific">Parascaris equorum</name>
    <name type="common">Equine roundworm</name>
    <dbReference type="NCBI Taxonomy" id="6256"/>
    <lineage>
        <taxon>Eukaryota</taxon>
        <taxon>Metazoa</taxon>
        <taxon>Ecdysozoa</taxon>
        <taxon>Nematoda</taxon>
        <taxon>Chromadorea</taxon>
        <taxon>Rhabditida</taxon>
        <taxon>Spirurina</taxon>
        <taxon>Ascaridomorpha</taxon>
        <taxon>Ascaridoidea</taxon>
        <taxon>Ascarididae</taxon>
        <taxon>Parascaris</taxon>
    </lineage>
</organism>
<keyword evidence="1" id="KW-1185">Reference proteome</keyword>
<proteinExistence type="predicted"/>
<dbReference type="AlphaFoldDB" id="A0A914RCS3"/>
<evidence type="ECO:0000313" key="2">
    <source>
        <dbReference type="WBParaSite" id="PEQ_0000409501-mRNA-1"/>
    </source>
</evidence>
<name>A0A914RCS3_PAREQ</name>
<sequence>MGVTIIDRNRSSVLTEALVLLDRLHEAVESLTQAVPLQSMPSTISAVIYNRALLQALSGNLHKALSTLAMSGETQLRWIYGRFVM</sequence>
<reference evidence="2" key="1">
    <citation type="submission" date="2022-11" db="UniProtKB">
        <authorList>
            <consortium name="WormBaseParasite"/>
        </authorList>
    </citation>
    <scope>IDENTIFICATION</scope>
</reference>
<accession>A0A914RCS3</accession>